<dbReference type="InterPro" id="IPR011008">
    <property type="entry name" value="Dimeric_a/b-barrel"/>
</dbReference>
<dbReference type="Gene3D" id="3.30.70.100">
    <property type="match status" value="1"/>
</dbReference>
<proteinExistence type="predicted"/>
<dbReference type="Proteomes" id="UP001058120">
    <property type="component" value="Chromosome"/>
</dbReference>
<dbReference type="RefSeq" id="WP_334314938.1">
    <property type="nucleotide sequence ID" value="NZ_CP065938.1"/>
</dbReference>
<feature type="domain" description="ABM" evidence="1">
    <location>
        <begin position="33"/>
        <end position="123"/>
    </location>
</feature>
<keyword evidence="3" id="KW-1185">Reference proteome</keyword>
<reference evidence="2" key="1">
    <citation type="submission" date="2020-12" db="EMBL/GenBank/DDBJ databases">
        <title>Taurinivorans muris gen. nov., sp. nov., fundamental and realized metabolic niche of a ubiquitous sulfidogenic bacterium in the murine intestine.</title>
        <authorList>
            <person name="Ye H."/>
            <person name="Hanson B.T."/>
            <person name="Loy A."/>
        </authorList>
    </citation>
    <scope>NUCLEOTIDE SEQUENCE</scope>
    <source>
        <strain evidence="2">LT0009</strain>
    </source>
</reference>
<evidence type="ECO:0000259" key="1">
    <source>
        <dbReference type="PROSITE" id="PS51725"/>
    </source>
</evidence>
<protein>
    <submittedName>
        <fullName evidence="2">Antibiotic biosynthesis monooxygenase</fullName>
    </submittedName>
</protein>
<sequence>MIKVLIMLITMIPMGKTAIWAKEPIQDNNNGMIVRISEIEVYQEYLDEYLNHAAEVAQISVEKEKDVISIYPMQLIKHDTQIRILEIYRNQKAYENHIASPHFKKYKEETLHMVKHLDLIDTYQLCPTNFNKIFKKSD</sequence>
<dbReference type="Pfam" id="PF03992">
    <property type="entry name" value="ABM"/>
    <property type="match status" value="1"/>
</dbReference>
<dbReference type="InterPro" id="IPR007138">
    <property type="entry name" value="ABM_dom"/>
</dbReference>
<name>A0ABY5Y1G7_9BACT</name>
<accession>A0ABY5Y1G7</accession>
<organism evidence="2 3">
    <name type="scientific">Taurinivorans muris</name>
    <dbReference type="NCBI Taxonomy" id="2787751"/>
    <lineage>
        <taxon>Bacteria</taxon>
        <taxon>Pseudomonadati</taxon>
        <taxon>Thermodesulfobacteriota</taxon>
        <taxon>Desulfovibrionia</taxon>
        <taxon>Desulfovibrionales</taxon>
        <taxon>Desulfovibrionaceae</taxon>
        <taxon>Taurinivorans</taxon>
    </lineage>
</organism>
<dbReference type="SUPFAM" id="SSF54909">
    <property type="entry name" value="Dimeric alpha+beta barrel"/>
    <property type="match status" value="1"/>
</dbReference>
<dbReference type="PROSITE" id="PS51725">
    <property type="entry name" value="ABM"/>
    <property type="match status" value="1"/>
</dbReference>
<gene>
    <name evidence="2" type="ORF">JBF11_07870</name>
</gene>
<evidence type="ECO:0000313" key="2">
    <source>
        <dbReference type="EMBL" id="UWX05361.1"/>
    </source>
</evidence>
<keyword evidence="2" id="KW-0560">Oxidoreductase</keyword>
<evidence type="ECO:0000313" key="3">
    <source>
        <dbReference type="Proteomes" id="UP001058120"/>
    </source>
</evidence>
<keyword evidence="2" id="KW-0503">Monooxygenase</keyword>
<dbReference type="EMBL" id="CP065938">
    <property type="protein sequence ID" value="UWX05361.1"/>
    <property type="molecule type" value="Genomic_DNA"/>
</dbReference>
<dbReference type="GO" id="GO:0004497">
    <property type="term" value="F:monooxygenase activity"/>
    <property type="evidence" value="ECO:0007669"/>
    <property type="project" value="UniProtKB-KW"/>
</dbReference>